<dbReference type="Proteomes" id="UP000326757">
    <property type="component" value="Unassembled WGS sequence"/>
</dbReference>
<dbReference type="EMBL" id="VIGI01000009">
    <property type="protein sequence ID" value="KAB8296172.1"/>
    <property type="molecule type" value="Genomic_DNA"/>
</dbReference>
<organism evidence="1 2">
    <name type="scientific">Monilinia laxa</name>
    <name type="common">Brown rot fungus</name>
    <name type="synonym">Sclerotinia laxa</name>
    <dbReference type="NCBI Taxonomy" id="61186"/>
    <lineage>
        <taxon>Eukaryota</taxon>
        <taxon>Fungi</taxon>
        <taxon>Dikarya</taxon>
        <taxon>Ascomycota</taxon>
        <taxon>Pezizomycotina</taxon>
        <taxon>Leotiomycetes</taxon>
        <taxon>Helotiales</taxon>
        <taxon>Sclerotiniaceae</taxon>
        <taxon>Monilinia</taxon>
    </lineage>
</organism>
<evidence type="ECO:0000313" key="2">
    <source>
        <dbReference type="Proteomes" id="UP000326757"/>
    </source>
</evidence>
<reference evidence="1 2" key="1">
    <citation type="submission" date="2019-06" db="EMBL/GenBank/DDBJ databases">
        <title>Genome Sequence of the Brown Rot Fungal Pathogen Monilinia laxa.</title>
        <authorList>
            <person name="De Miccolis Angelini R.M."/>
            <person name="Landi L."/>
            <person name="Abate D."/>
            <person name="Pollastro S."/>
            <person name="Romanazzi G."/>
            <person name="Faretra F."/>
        </authorList>
    </citation>
    <scope>NUCLEOTIDE SEQUENCE [LARGE SCALE GENOMIC DNA]</scope>
    <source>
        <strain evidence="1 2">Mlax316</strain>
    </source>
</reference>
<accession>A0A5N6K226</accession>
<proteinExistence type="predicted"/>
<evidence type="ECO:0000313" key="1">
    <source>
        <dbReference type="EMBL" id="KAB8296172.1"/>
    </source>
</evidence>
<keyword evidence="2" id="KW-1185">Reference proteome</keyword>
<gene>
    <name evidence="1" type="ORF">EYC80_008957</name>
</gene>
<sequence length="118" mass="13967">MFKSHTNNRINAETGYHLLFRRDRMESRIELSQCRLSHLKKDPRRDIAKEISKSIYDYSVLSLVASIYLCRQRPSTQPTLSSMGQHSRIPRYMSPLKILTPFTCYTLLPYLAEVFPRW</sequence>
<comment type="caution">
    <text evidence="1">The sequence shown here is derived from an EMBL/GenBank/DDBJ whole genome shotgun (WGS) entry which is preliminary data.</text>
</comment>
<dbReference type="AlphaFoldDB" id="A0A5N6K226"/>
<protein>
    <submittedName>
        <fullName evidence="1">Uncharacterized protein</fullName>
    </submittedName>
</protein>
<name>A0A5N6K226_MONLA</name>